<feature type="transmembrane region" description="Helical" evidence="7">
    <location>
        <begin position="414"/>
        <end position="434"/>
    </location>
</feature>
<organism evidence="9 10">
    <name type="scientific">Saxophila tyrrhenica</name>
    <dbReference type="NCBI Taxonomy" id="1690608"/>
    <lineage>
        <taxon>Eukaryota</taxon>
        <taxon>Fungi</taxon>
        <taxon>Dikarya</taxon>
        <taxon>Ascomycota</taxon>
        <taxon>Pezizomycotina</taxon>
        <taxon>Dothideomycetes</taxon>
        <taxon>Dothideomycetidae</taxon>
        <taxon>Mycosphaerellales</taxon>
        <taxon>Extremaceae</taxon>
        <taxon>Saxophila</taxon>
    </lineage>
</organism>
<reference evidence="9 10" key="1">
    <citation type="submission" date="2023-08" db="EMBL/GenBank/DDBJ databases">
        <title>Black Yeasts Isolated from many extreme environments.</title>
        <authorList>
            <person name="Coleine C."/>
            <person name="Stajich J.E."/>
            <person name="Selbmann L."/>
        </authorList>
    </citation>
    <scope>NUCLEOTIDE SEQUENCE [LARGE SCALE GENOMIC DNA]</scope>
    <source>
        <strain evidence="9 10">CCFEE 5935</strain>
    </source>
</reference>
<dbReference type="InterPro" id="IPR010573">
    <property type="entry name" value="MFS_Str1/Tri12-like"/>
</dbReference>
<dbReference type="RefSeq" id="XP_064664104.1">
    <property type="nucleotide sequence ID" value="XM_064797870.1"/>
</dbReference>
<feature type="domain" description="Major facilitator superfamily (MFS) profile" evidence="8">
    <location>
        <begin position="48"/>
        <end position="566"/>
    </location>
</feature>
<feature type="transmembrane region" description="Helical" evidence="7">
    <location>
        <begin position="446"/>
        <end position="471"/>
    </location>
</feature>
<dbReference type="PANTHER" id="PTHR23501">
    <property type="entry name" value="MAJOR FACILITATOR SUPERFAMILY"/>
    <property type="match status" value="1"/>
</dbReference>
<dbReference type="GO" id="GO:0005886">
    <property type="term" value="C:plasma membrane"/>
    <property type="evidence" value="ECO:0007669"/>
    <property type="project" value="TreeGrafter"/>
</dbReference>
<dbReference type="AlphaFoldDB" id="A0AAV9PNB3"/>
<dbReference type="InterPro" id="IPR020846">
    <property type="entry name" value="MFS_dom"/>
</dbReference>
<evidence type="ECO:0000256" key="4">
    <source>
        <dbReference type="ARBA" id="ARBA00022989"/>
    </source>
</evidence>
<feature type="transmembrane region" description="Helical" evidence="7">
    <location>
        <begin position="387"/>
        <end position="408"/>
    </location>
</feature>
<accession>A0AAV9PNB3</accession>
<proteinExistence type="predicted"/>
<evidence type="ECO:0000313" key="9">
    <source>
        <dbReference type="EMBL" id="KAK5175466.1"/>
    </source>
</evidence>
<feature type="transmembrane region" description="Helical" evidence="7">
    <location>
        <begin position="512"/>
        <end position="530"/>
    </location>
</feature>
<dbReference type="PANTHER" id="PTHR23501:SF195">
    <property type="entry name" value="PEP5"/>
    <property type="match status" value="1"/>
</dbReference>
<evidence type="ECO:0000256" key="3">
    <source>
        <dbReference type="ARBA" id="ARBA00022692"/>
    </source>
</evidence>
<feature type="transmembrane region" description="Helical" evidence="7">
    <location>
        <begin position="542"/>
        <end position="562"/>
    </location>
</feature>
<feature type="transmembrane region" description="Helical" evidence="7">
    <location>
        <begin position="363"/>
        <end position="380"/>
    </location>
</feature>
<name>A0AAV9PNB3_9PEZI</name>
<evidence type="ECO:0000259" key="8">
    <source>
        <dbReference type="PROSITE" id="PS50850"/>
    </source>
</evidence>
<protein>
    <recommendedName>
        <fullName evidence="8">Major facilitator superfamily (MFS) profile domain-containing protein</fullName>
    </recommendedName>
</protein>
<dbReference type="GeneID" id="89921955"/>
<feature type="region of interest" description="Disordered" evidence="6">
    <location>
        <begin position="1"/>
        <end position="23"/>
    </location>
</feature>
<feature type="transmembrane region" description="Helical" evidence="7">
    <location>
        <begin position="173"/>
        <end position="197"/>
    </location>
</feature>
<feature type="transmembrane region" description="Helical" evidence="7">
    <location>
        <begin position="248"/>
        <end position="269"/>
    </location>
</feature>
<feature type="transmembrane region" description="Helical" evidence="7">
    <location>
        <begin position="209"/>
        <end position="227"/>
    </location>
</feature>
<keyword evidence="2" id="KW-0813">Transport</keyword>
<feature type="transmembrane region" description="Helical" evidence="7">
    <location>
        <begin position="281"/>
        <end position="300"/>
    </location>
</feature>
<feature type="transmembrane region" description="Helical" evidence="7">
    <location>
        <begin position="116"/>
        <end position="135"/>
    </location>
</feature>
<keyword evidence="5 7" id="KW-0472">Membrane</keyword>
<feature type="transmembrane region" description="Helical" evidence="7">
    <location>
        <begin position="141"/>
        <end position="161"/>
    </location>
</feature>
<evidence type="ECO:0000256" key="6">
    <source>
        <dbReference type="SAM" id="MobiDB-lite"/>
    </source>
</evidence>
<sequence length="592" mass="62414">MAEQQVVGVSDRSEKEAHVAEHFEHGVDTKGNLSYEHEEEEPELHMRTYVALLSMWLLNLVQVLALQGPPAVLNYIGEDLKGSAYQTWVPNSLSLVQAVLGPVISSASDAFQARKIILVGSCVVSFVGSAIAPGSQSIGRLIAAQTLIGFGFAAVPLAYCVPSEILPRRWRPMAQAVINVAAALGAISGPMAIGGLVHRDPVNGWRNFYWIQFALWGATALGIQFGYKPPKRRTVLDELSLWQKIGKLDLIGFALLTTGLALLLTGLNLGGGLYPWASGNTLGPLVVGAVVLVAFGLYEWKGTKTGILNHELFQGGKAQGRTFTLCVFLIFIEGILLFSYVIFYPVLTENLYEADPLLLVARAQPYWIAAGLMTCIYGYASTKLRSIRGPLGVGFLILTAGTIGFATLQPGQSTIAVVMSGFSGVGFGAPLVLIVAGVHLSAPHHLIATATAVTTSARAVAATVFTAIYAASFSSRAATLVPAHVASAAVGAGLSPDALPEFIPAFLEKQESALAAITGVTPAVLAAAAGGAKQGIADSLRVVYMIAAPFGAVAVIACFFMGDLSKTMNYIVEAPVEDLHAKLNPDKLDEKA</sequence>
<dbReference type="GO" id="GO:0022857">
    <property type="term" value="F:transmembrane transporter activity"/>
    <property type="evidence" value="ECO:0007669"/>
    <property type="project" value="InterPro"/>
</dbReference>
<keyword evidence="3 7" id="KW-0812">Transmembrane</keyword>
<dbReference type="Gene3D" id="1.20.1250.20">
    <property type="entry name" value="MFS general substrate transporter like domains"/>
    <property type="match status" value="1"/>
</dbReference>
<keyword evidence="4 7" id="KW-1133">Transmembrane helix</keyword>
<dbReference type="PROSITE" id="PS50850">
    <property type="entry name" value="MFS"/>
    <property type="match status" value="1"/>
</dbReference>
<dbReference type="SUPFAM" id="SSF103473">
    <property type="entry name" value="MFS general substrate transporter"/>
    <property type="match status" value="1"/>
</dbReference>
<evidence type="ECO:0000256" key="7">
    <source>
        <dbReference type="SAM" id="Phobius"/>
    </source>
</evidence>
<comment type="caution">
    <text evidence="9">The sequence shown here is derived from an EMBL/GenBank/DDBJ whole genome shotgun (WGS) entry which is preliminary data.</text>
</comment>
<dbReference type="InterPro" id="IPR036259">
    <property type="entry name" value="MFS_trans_sf"/>
</dbReference>
<dbReference type="EMBL" id="JAVRRT010000001">
    <property type="protein sequence ID" value="KAK5175466.1"/>
    <property type="molecule type" value="Genomic_DNA"/>
</dbReference>
<dbReference type="Proteomes" id="UP001337655">
    <property type="component" value="Unassembled WGS sequence"/>
</dbReference>
<evidence type="ECO:0000256" key="5">
    <source>
        <dbReference type="ARBA" id="ARBA00023136"/>
    </source>
</evidence>
<feature type="compositionally biased region" description="Basic and acidic residues" evidence="6">
    <location>
        <begin position="11"/>
        <end position="23"/>
    </location>
</feature>
<dbReference type="Pfam" id="PF06609">
    <property type="entry name" value="TRI12"/>
    <property type="match status" value="1"/>
</dbReference>
<comment type="subcellular location">
    <subcellularLocation>
        <location evidence="1">Membrane</location>
        <topology evidence="1">Multi-pass membrane protein</topology>
    </subcellularLocation>
</comment>
<evidence type="ECO:0000313" key="10">
    <source>
        <dbReference type="Proteomes" id="UP001337655"/>
    </source>
</evidence>
<gene>
    <name evidence="9" type="ORF">LTR77_000605</name>
</gene>
<evidence type="ECO:0000256" key="2">
    <source>
        <dbReference type="ARBA" id="ARBA00022448"/>
    </source>
</evidence>
<feature type="transmembrane region" description="Helical" evidence="7">
    <location>
        <begin position="321"/>
        <end position="343"/>
    </location>
</feature>
<evidence type="ECO:0000256" key="1">
    <source>
        <dbReference type="ARBA" id="ARBA00004141"/>
    </source>
</evidence>
<keyword evidence="10" id="KW-1185">Reference proteome</keyword>